<dbReference type="EMBL" id="BMAW01076325">
    <property type="protein sequence ID" value="GFU01050.1"/>
    <property type="molecule type" value="Genomic_DNA"/>
</dbReference>
<reference evidence="1" key="1">
    <citation type="submission" date="2020-08" db="EMBL/GenBank/DDBJ databases">
        <title>Multicomponent nature underlies the extraordinary mechanical properties of spider dragline silk.</title>
        <authorList>
            <person name="Kono N."/>
            <person name="Nakamura H."/>
            <person name="Mori M."/>
            <person name="Yoshida Y."/>
            <person name="Ohtoshi R."/>
            <person name="Malay A.D."/>
            <person name="Moran D.A.P."/>
            <person name="Tomita M."/>
            <person name="Numata K."/>
            <person name="Arakawa K."/>
        </authorList>
    </citation>
    <scope>NUCLEOTIDE SEQUENCE</scope>
</reference>
<organism evidence="1 2">
    <name type="scientific">Nephila pilipes</name>
    <name type="common">Giant wood spider</name>
    <name type="synonym">Nephila maculata</name>
    <dbReference type="NCBI Taxonomy" id="299642"/>
    <lineage>
        <taxon>Eukaryota</taxon>
        <taxon>Metazoa</taxon>
        <taxon>Ecdysozoa</taxon>
        <taxon>Arthropoda</taxon>
        <taxon>Chelicerata</taxon>
        <taxon>Arachnida</taxon>
        <taxon>Araneae</taxon>
        <taxon>Araneomorphae</taxon>
        <taxon>Entelegynae</taxon>
        <taxon>Araneoidea</taxon>
        <taxon>Nephilidae</taxon>
        <taxon>Nephila</taxon>
    </lineage>
</organism>
<protein>
    <submittedName>
        <fullName evidence="1">Uncharacterized protein</fullName>
    </submittedName>
</protein>
<dbReference type="AlphaFoldDB" id="A0A8X6Q1T8"/>
<sequence length="82" mass="8923">MKHCESDIFLQFSIVTPIYSQTIILMSSIRSAQYLSAGKVAGTFLDSQGIMLGWAVNGGGVRSVVFYFGWQLSGSAEIAVVW</sequence>
<name>A0A8X6Q1T8_NEPPI</name>
<proteinExistence type="predicted"/>
<dbReference type="Proteomes" id="UP000887013">
    <property type="component" value="Unassembled WGS sequence"/>
</dbReference>
<comment type="caution">
    <text evidence="1">The sequence shown here is derived from an EMBL/GenBank/DDBJ whole genome shotgun (WGS) entry which is preliminary data.</text>
</comment>
<gene>
    <name evidence="1" type="ORF">NPIL_264501</name>
</gene>
<keyword evidence="2" id="KW-1185">Reference proteome</keyword>
<evidence type="ECO:0000313" key="2">
    <source>
        <dbReference type="Proteomes" id="UP000887013"/>
    </source>
</evidence>
<accession>A0A8X6Q1T8</accession>
<evidence type="ECO:0000313" key="1">
    <source>
        <dbReference type="EMBL" id="GFU01050.1"/>
    </source>
</evidence>